<dbReference type="SUPFAM" id="SSF53850">
    <property type="entry name" value="Periplasmic binding protein-like II"/>
    <property type="match status" value="2"/>
</dbReference>
<feature type="signal peptide" evidence="1">
    <location>
        <begin position="1"/>
        <end position="20"/>
    </location>
</feature>
<evidence type="ECO:0000256" key="1">
    <source>
        <dbReference type="SAM" id="SignalP"/>
    </source>
</evidence>
<dbReference type="PANTHER" id="PTHR38834:SF3">
    <property type="entry name" value="SOLUTE-BINDING PROTEIN FAMILY 3_N-TERMINAL DOMAIN-CONTAINING PROTEIN"/>
    <property type="match status" value="1"/>
</dbReference>
<proteinExistence type="predicted"/>
<reference evidence="3 4" key="1">
    <citation type="submission" date="2023-04" db="EMBL/GenBank/DDBJ databases">
        <title>A long-awaited taxogenomic arrangement of the family Halomonadaceae.</title>
        <authorList>
            <person name="De La Haba R."/>
            <person name="Chuvochina M."/>
            <person name="Wittouck S."/>
            <person name="Arahal D.R."/>
            <person name="Sanchez-Porro C."/>
            <person name="Hugenholtz P."/>
            <person name="Ventosa A."/>
        </authorList>
    </citation>
    <scope>NUCLEOTIDE SEQUENCE [LARGE SCALE GENOMIC DNA]</scope>
    <source>
        <strain evidence="3 4">DSM 26770</strain>
    </source>
</reference>
<evidence type="ECO:0000313" key="3">
    <source>
        <dbReference type="EMBL" id="MDR5905229.1"/>
    </source>
</evidence>
<dbReference type="Proteomes" id="UP001251374">
    <property type="component" value="Unassembled WGS sequence"/>
</dbReference>
<sequence length="467" mass="52320">MIARLLLALCLVLPLSSALALERLTFITEEYPPYNYRQDGRLEGVAIEVLEALFEVTVTPLDRNAVHYYPWARGYDLALSEPGTVLFSTTRTEQREALFQWVGPIARDSVTLLARRDSGIRLDTLDDLATHDYRIAVIREDIGAQRLTENGVSDDLLRPAISNLSALKMLEHGRVDLWAYSQNVAFWLMEQHGIDTRQFEPVYTLSESDLYFAINRDTDPALVKTMQAALETLEQVGRLTRLAGSGVVFTTEEYPPFNYLDDQRRVEGQATRMLQRALDDTGHSAAFRLMPWARAITEARLREQHCAYSTSRTAEREDQFRWVGPLASNRWAAFVSIDSPLMADSLDDLTNLTVGSFREDAVGQHVEAHGIPVTVASQERDNVQRLASGLIDVWVTGELPAQALAAEAGVELRKLFDFHAVDLYLACHPSVSETFLADLQRALDDQRRSGVSARIEAEVLDTLGIAP</sequence>
<dbReference type="EMBL" id="JARWAM010000005">
    <property type="protein sequence ID" value="MDR5905229.1"/>
    <property type="molecule type" value="Genomic_DNA"/>
</dbReference>
<dbReference type="PANTHER" id="PTHR38834">
    <property type="entry name" value="PERIPLASMIC SUBSTRATE BINDING PROTEIN FAMILY 3"/>
    <property type="match status" value="1"/>
</dbReference>
<feature type="chain" id="PRO_5047532978" evidence="1">
    <location>
        <begin position="21"/>
        <end position="467"/>
    </location>
</feature>
<comment type="caution">
    <text evidence="3">The sequence shown here is derived from an EMBL/GenBank/DDBJ whole genome shotgun (WGS) entry which is preliminary data.</text>
</comment>
<evidence type="ECO:0000313" key="4">
    <source>
        <dbReference type="Proteomes" id="UP001251374"/>
    </source>
</evidence>
<dbReference type="InterPro" id="IPR001638">
    <property type="entry name" value="Solute-binding_3/MltF_N"/>
</dbReference>
<keyword evidence="4" id="KW-1185">Reference proteome</keyword>
<feature type="domain" description="Solute-binding protein family 3/N-terminal" evidence="2">
    <location>
        <begin position="23"/>
        <end position="246"/>
    </location>
</feature>
<dbReference type="SMART" id="SM00062">
    <property type="entry name" value="PBPb"/>
    <property type="match status" value="1"/>
</dbReference>
<accession>A0ABU1HCL7</accession>
<dbReference type="Gene3D" id="3.40.190.10">
    <property type="entry name" value="Periplasmic binding protein-like II"/>
    <property type="match status" value="4"/>
</dbReference>
<dbReference type="RefSeq" id="WP_309719458.1">
    <property type="nucleotide sequence ID" value="NZ_JARWAM010000005.1"/>
</dbReference>
<gene>
    <name evidence="3" type="ORF">QC821_08095</name>
</gene>
<name>A0ABU1HCL7_9GAMM</name>
<organism evidence="3 4">
    <name type="scientific">Franzmannia qiaohouensis</name>
    <dbReference type="NCBI Taxonomy" id="1329370"/>
    <lineage>
        <taxon>Bacteria</taxon>
        <taxon>Pseudomonadati</taxon>
        <taxon>Pseudomonadota</taxon>
        <taxon>Gammaproteobacteria</taxon>
        <taxon>Oceanospirillales</taxon>
        <taxon>Halomonadaceae</taxon>
        <taxon>Franzmannia</taxon>
    </lineage>
</organism>
<evidence type="ECO:0000259" key="2">
    <source>
        <dbReference type="SMART" id="SM00062"/>
    </source>
</evidence>
<dbReference type="Pfam" id="PF00497">
    <property type="entry name" value="SBP_bac_3"/>
    <property type="match status" value="2"/>
</dbReference>
<keyword evidence="1" id="KW-0732">Signal</keyword>
<protein>
    <submittedName>
        <fullName evidence="3">Transporter substrate-binding domain-containing protein</fullName>
    </submittedName>
</protein>